<dbReference type="GO" id="GO:0003777">
    <property type="term" value="F:microtubule motor activity"/>
    <property type="evidence" value="ECO:0007669"/>
    <property type="project" value="InterPro"/>
</dbReference>
<sequence>MIEIYNNNIYDLFEDHIEQTQNNKPPQAKNLRENSTRGIFIPGLAYVPVNSVSEALTFYRKGKKRRKIAETLLNSTSSRSHCVFTLYLVQIERGNDNVHVRLLSVGVSVGCCEPTILVRFGWI</sequence>
<evidence type="ECO:0000256" key="4">
    <source>
        <dbReference type="ARBA" id="ARBA00023212"/>
    </source>
</evidence>
<organism evidence="7">
    <name type="scientific">Henneguya salminicola</name>
    <name type="common">Myxosporean</name>
    <dbReference type="NCBI Taxonomy" id="69463"/>
    <lineage>
        <taxon>Eukaryota</taxon>
        <taxon>Metazoa</taxon>
        <taxon>Cnidaria</taxon>
        <taxon>Myxozoa</taxon>
        <taxon>Myxosporea</taxon>
        <taxon>Bivalvulida</taxon>
        <taxon>Platysporina</taxon>
        <taxon>Myxobolidae</taxon>
        <taxon>Henneguya</taxon>
    </lineage>
</organism>
<protein>
    <submittedName>
        <fullName evidence="7">Kinesin-like protein KIF23 (Trinotate prediction)</fullName>
    </submittedName>
</protein>
<accession>A0A6G3MKB8</accession>
<dbReference type="GO" id="GO:0005524">
    <property type="term" value="F:ATP binding"/>
    <property type="evidence" value="ECO:0007669"/>
    <property type="project" value="UniProtKB-KW"/>
</dbReference>
<evidence type="ECO:0000256" key="2">
    <source>
        <dbReference type="ARBA" id="ARBA00022741"/>
    </source>
</evidence>
<dbReference type="GO" id="GO:0005874">
    <property type="term" value="C:microtubule"/>
    <property type="evidence" value="ECO:0007669"/>
    <property type="project" value="TreeGrafter"/>
</dbReference>
<dbReference type="SUPFAM" id="SSF52540">
    <property type="entry name" value="P-loop containing nucleoside triphosphate hydrolases"/>
    <property type="match status" value="1"/>
</dbReference>
<keyword evidence="3" id="KW-0067">ATP-binding</keyword>
<feature type="domain" description="Kinesin motor" evidence="6">
    <location>
        <begin position="1"/>
        <end position="123"/>
    </location>
</feature>
<dbReference type="InterPro" id="IPR036961">
    <property type="entry name" value="Kinesin_motor_dom_sf"/>
</dbReference>
<dbReference type="InterPro" id="IPR027640">
    <property type="entry name" value="Kinesin-like_fam"/>
</dbReference>
<name>A0A6G3MKB8_HENSL</name>
<keyword evidence="4" id="KW-0963">Cytoplasm</keyword>
<dbReference type="GO" id="GO:0005871">
    <property type="term" value="C:kinesin complex"/>
    <property type="evidence" value="ECO:0007669"/>
    <property type="project" value="TreeGrafter"/>
</dbReference>
<dbReference type="Pfam" id="PF00225">
    <property type="entry name" value="Kinesin"/>
    <property type="match status" value="1"/>
</dbReference>
<proteinExistence type="inferred from homology"/>
<keyword evidence="4" id="KW-0206">Cytoskeleton</keyword>
<dbReference type="EMBL" id="GHBP01008989">
    <property type="protein sequence ID" value="NDJ94485.1"/>
    <property type="molecule type" value="Transcribed_RNA"/>
</dbReference>
<comment type="similarity">
    <text evidence="5">Belongs to the TRAFAC class myosin-kinesin ATPase superfamily. Kinesin family.</text>
</comment>
<keyword evidence="2" id="KW-0547">Nucleotide-binding</keyword>
<evidence type="ECO:0000313" key="7">
    <source>
        <dbReference type="EMBL" id="NDJ94485.1"/>
    </source>
</evidence>
<comment type="subcellular location">
    <subcellularLocation>
        <location evidence="1">Cytoplasm</location>
        <location evidence="1">Cytoskeleton</location>
    </subcellularLocation>
</comment>
<dbReference type="InterPro" id="IPR001752">
    <property type="entry name" value="Kinesin_motor_dom"/>
</dbReference>
<evidence type="ECO:0000259" key="6">
    <source>
        <dbReference type="PROSITE" id="PS50067"/>
    </source>
</evidence>
<dbReference type="GO" id="GO:0008017">
    <property type="term" value="F:microtubule binding"/>
    <property type="evidence" value="ECO:0007669"/>
    <property type="project" value="InterPro"/>
</dbReference>
<dbReference type="AlphaFoldDB" id="A0A6G3MKB8"/>
<comment type="caution">
    <text evidence="5">Lacks conserved residue(s) required for the propagation of feature annotation.</text>
</comment>
<dbReference type="GO" id="GO:0007018">
    <property type="term" value="P:microtubule-based movement"/>
    <property type="evidence" value="ECO:0007669"/>
    <property type="project" value="InterPro"/>
</dbReference>
<dbReference type="InterPro" id="IPR027417">
    <property type="entry name" value="P-loop_NTPase"/>
</dbReference>
<dbReference type="GO" id="GO:0016887">
    <property type="term" value="F:ATP hydrolysis activity"/>
    <property type="evidence" value="ECO:0007669"/>
    <property type="project" value="TreeGrafter"/>
</dbReference>
<dbReference type="Gene3D" id="3.40.850.10">
    <property type="entry name" value="Kinesin motor domain"/>
    <property type="match status" value="1"/>
</dbReference>
<evidence type="ECO:0000256" key="5">
    <source>
        <dbReference type="PROSITE-ProRule" id="PRU00283"/>
    </source>
</evidence>
<evidence type="ECO:0000256" key="1">
    <source>
        <dbReference type="ARBA" id="ARBA00004245"/>
    </source>
</evidence>
<evidence type="ECO:0000256" key="3">
    <source>
        <dbReference type="ARBA" id="ARBA00022840"/>
    </source>
</evidence>
<dbReference type="PROSITE" id="PS50067">
    <property type="entry name" value="KINESIN_MOTOR_2"/>
    <property type="match status" value="1"/>
</dbReference>
<dbReference type="PANTHER" id="PTHR24115">
    <property type="entry name" value="KINESIN-RELATED"/>
    <property type="match status" value="1"/>
</dbReference>
<reference evidence="7" key="1">
    <citation type="submission" date="2018-11" db="EMBL/GenBank/DDBJ databases">
        <title>Henneguya salminicola genome and transcriptome.</title>
        <authorList>
            <person name="Yahalomi D."/>
            <person name="Atkinson S.D."/>
            <person name="Neuhof M."/>
            <person name="Chang E.S."/>
            <person name="Philippe H."/>
            <person name="Cartwright P."/>
            <person name="Bartholomew J.L."/>
            <person name="Huchon D."/>
        </authorList>
    </citation>
    <scope>NUCLEOTIDE SEQUENCE</scope>
    <source>
        <strain evidence="7">Hz1</strain>
        <tissue evidence="7">Whole</tissue>
    </source>
</reference>